<proteinExistence type="inferred from homology"/>
<dbReference type="SMART" id="SM00645">
    <property type="entry name" value="Pept_C1"/>
    <property type="match status" value="1"/>
</dbReference>
<feature type="signal peptide" evidence="8">
    <location>
        <begin position="1"/>
        <end position="15"/>
    </location>
</feature>
<dbReference type="PRINTS" id="PR00705">
    <property type="entry name" value="PAPAIN"/>
</dbReference>
<feature type="chain" id="PRO_5012678380" evidence="8">
    <location>
        <begin position="16"/>
        <end position="321"/>
    </location>
</feature>
<dbReference type="Gene3D" id="3.90.70.10">
    <property type="entry name" value="Cysteine proteinases"/>
    <property type="match status" value="1"/>
</dbReference>
<dbReference type="GO" id="GO:0006508">
    <property type="term" value="P:proteolysis"/>
    <property type="evidence" value="ECO:0007669"/>
    <property type="project" value="UniProtKB-KW"/>
</dbReference>
<organism evidence="10 11">
    <name type="scientific">Blastocystis sp. subtype 1 (strain ATCC 50177 / NandII)</name>
    <dbReference type="NCBI Taxonomy" id="478820"/>
    <lineage>
        <taxon>Eukaryota</taxon>
        <taxon>Sar</taxon>
        <taxon>Stramenopiles</taxon>
        <taxon>Bigyra</taxon>
        <taxon>Opalozoa</taxon>
        <taxon>Opalinata</taxon>
        <taxon>Blastocystidae</taxon>
        <taxon>Blastocystis</taxon>
    </lineage>
</organism>
<keyword evidence="3 8" id="KW-0732">Signal</keyword>
<dbReference type="InterPro" id="IPR000169">
    <property type="entry name" value="Pept_cys_AS"/>
</dbReference>
<sequence length="321" mass="35386">MRTFFVFAILALALAHPPRLVEVAKEVNSMHTTWLANEAIPTRDYTQYLGALNGGVDLPVKEIEIRKDLPAEFDPVKQWPECPSLKEIRDQSVCGSCWAFGAAEAATDRLCIASHGKNQDRLSDEDLLTCCDGCGFGCGGGYPAAAWSWFSTVGVTTGGEYGTTNWCNAYAFPKCEHHGAVGPYPDCGKTQETPDCVEKCQEGYPVEYKKDKHFFEQGYSVPSKVEAIKTELMTHGPIEVAFTVYEDFMTYKSGVYQHVTGKALGGHAVKMVGWGVENGVEYWKIANSWNESWGEEGYFRIIMGKNECGIESRGVAGLPKL</sequence>
<keyword evidence="11" id="KW-1185">Reference proteome</keyword>
<protein>
    <submittedName>
        <fullName evidence="10">Cysteine protease 1</fullName>
    </submittedName>
</protein>
<evidence type="ECO:0000313" key="10">
    <source>
        <dbReference type="EMBL" id="OAO15919.1"/>
    </source>
</evidence>
<keyword evidence="2 10" id="KW-0645">Protease</keyword>
<keyword evidence="4" id="KW-0378">Hydrolase</keyword>
<evidence type="ECO:0000256" key="3">
    <source>
        <dbReference type="ARBA" id="ARBA00022729"/>
    </source>
</evidence>
<dbReference type="InterPro" id="IPR038765">
    <property type="entry name" value="Papain-like_cys_pep_sf"/>
</dbReference>
<dbReference type="FunFam" id="3.90.70.10:FF:000031">
    <property type="entry name" value="Cathepsin B"/>
    <property type="match status" value="1"/>
</dbReference>
<keyword evidence="7" id="KW-1015">Disulfide bond</keyword>
<dbReference type="Pfam" id="PF00112">
    <property type="entry name" value="Peptidase_C1"/>
    <property type="match status" value="1"/>
</dbReference>
<comment type="similarity">
    <text evidence="1">Belongs to the peptidase C1 family.</text>
</comment>
<feature type="domain" description="Peptidase C1A papain C-terminal" evidence="9">
    <location>
        <begin position="69"/>
        <end position="318"/>
    </location>
</feature>
<dbReference type="InterPro" id="IPR013128">
    <property type="entry name" value="Peptidase_C1A"/>
</dbReference>
<evidence type="ECO:0000313" key="11">
    <source>
        <dbReference type="Proteomes" id="UP000078348"/>
    </source>
</evidence>
<name>A0A196SIZ9_BLAHN</name>
<dbReference type="AlphaFoldDB" id="A0A196SIZ9"/>
<dbReference type="GO" id="GO:0008234">
    <property type="term" value="F:cysteine-type peptidase activity"/>
    <property type="evidence" value="ECO:0007669"/>
    <property type="project" value="UniProtKB-KW"/>
</dbReference>
<dbReference type="STRING" id="478820.A0A196SIZ9"/>
<keyword evidence="5" id="KW-0788">Thiol protease</keyword>
<dbReference type="PANTHER" id="PTHR12411">
    <property type="entry name" value="CYSTEINE PROTEASE FAMILY C1-RELATED"/>
    <property type="match status" value="1"/>
</dbReference>
<evidence type="ECO:0000256" key="1">
    <source>
        <dbReference type="ARBA" id="ARBA00008455"/>
    </source>
</evidence>
<comment type="caution">
    <text evidence="10">The sequence shown here is derived from an EMBL/GenBank/DDBJ whole genome shotgun (WGS) entry which is preliminary data.</text>
</comment>
<dbReference type="InterPro" id="IPR025660">
    <property type="entry name" value="Pept_his_AS"/>
</dbReference>
<accession>A0A196SIZ9</accession>
<gene>
    <name evidence="10" type="ORF">AV274_2359</name>
</gene>
<dbReference type="InterPro" id="IPR000668">
    <property type="entry name" value="Peptidase_C1A_C"/>
</dbReference>
<evidence type="ECO:0000256" key="2">
    <source>
        <dbReference type="ARBA" id="ARBA00022670"/>
    </source>
</evidence>
<dbReference type="EMBL" id="LXWW01000108">
    <property type="protein sequence ID" value="OAO15919.1"/>
    <property type="molecule type" value="Genomic_DNA"/>
</dbReference>
<evidence type="ECO:0000259" key="9">
    <source>
        <dbReference type="SMART" id="SM00645"/>
    </source>
</evidence>
<dbReference type="PROSITE" id="PS00639">
    <property type="entry name" value="THIOL_PROTEASE_HIS"/>
    <property type="match status" value="1"/>
</dbReference>
<evidence type="ECO:0000256" key="4">
    <source>
        <dbReference type="ARBA" id="ARBA00022801"/>
    </source>
</evidence>
<evidence type="ECO:0000256" key="7">
    <source>
        <dbReference type="ARBA" id="ARBA00023157"/>
    </source>
</evidence>
<evidence type="ECO:0000256" key="8">
    <source>
        <dbReference type="SAM" id="SignalP"/>
    </source>
</evidence>
<evidence type="ECO:0000256" key="6">
    <source>
        <dbReference type="ARBA" id="ARBA00023145"/>
    </source>
</evidence>
<dbReference type="PROSITE" id="PS00139">
    <property type="entry name" value="THIOL_PROTEASE_CYS"/>
    <property type="match status" value="1"/>
</dbReference>
<dbReference type="CDD" id="cd02620">
    <property type="entry name" value="Peptidase_C1A_CathepsinB"/>
    <property type="match status" value="1"/>
</dbReference>
<reference evidence="10 11" key="1">
    <citation type="submission" date="2016-05" db="EMBL/GenBank/DDBJ databases">
        <title>Nuclear genome of Blastocystis sp. subtype 1 NandII.</title>
        <authorList>
            <person name="Gentekaki E."/>
            <person name="Curtis B."/>
            <person name="Stairs C."/>
            <person name="Eme L."/>
            <person name="Herman E."/>
            <person name="Klimes V."/>
            <person name="Arias M.C."/>
            <person name="Elias M."/>
            <person name="Hilliou F."/>
            <person name="Klute M."/>
            <person name="Malik S.-B."/>
            <person name="Pightling A."/>
            <person name="Rachubinski R."/>
            <person name="Salas D."/>
            <person name="Schlacht A."/>
            <person name="Suga H."/>
            <person name="Archibald J."/>
            <person name="Ball S.G."/>
            <person name="Clark G."/>
            <person name="Dacks J."/>
            <person name="Van Der Giezen M."/>
            <person name="Tsaousis A."/>
            <person name="Roger A."/>
        </authorList>
    </citation>
    <scope>NUCLEOTIDE SEQUENCE [LARGE SCALE GENOMIC DNA]</scope>
    <source>
        <strain evidence="11">ATCC 50177 / NandII</strain>
    </source>
</reference>
<keyword evidence="6" id="KW-0865">Zymogen</keyword>
<dbReference type="OrthoDB" id="640249at2759"/>
<evidence type="ECO:0000256" key="5">
    <source>
        <dbReference type="ARBA" id="ARBA00022807"/>
    </source>
</evidence>
<dbReference type="SUPFAM" id="SSF54001">
    <property type="entry name" value="Cysteine proteinases"/>
    <property type="match status" value="1"/>
</dbReference>
<dbReference type="Proteomes" id="UP000078348">
    <property type="component" value="Unassembled WGS sequence"/>
</dbReference>